<comment type="caution">
    <text evidence="9">The sequence shown here is derived from an EMBL/GenBank/DDBJ whole genome shotgun (WGS) entry which is preliminary data.</text>
</comment>
<feature type="domain" description="ABC transmembrane type-1" evidence="8">
    <location>
        <begin position="79"/>
        <end position="270"/>
    </location>
</feature>
<dbReference type="EMBL" id="DVIQ01000023">
    <property type="protein sequence ID" value="HIS30789.1"/>
    <property type="molecule type" value="Genomic_DNA"/>
</dbReference>
<dbReference type="Gene3D" id="1.10.3720.10">
    <property type="entry name" value="MetI-like"/>
    <property type="match status" value="1"/>
</dbReference>
<comment type="similarity">
    <text evidence="7">Belongs to the binding-protein-dependent transport system permease family.</text>
</comment>
<feature type="transmembrane region" description="Helical" evidence="7">
    <location>
        <begin position="252"/>
        <end position="270"/>
    </location>
</feature>
<evidence type="ECO:0000256" key="2">
    <source>
        <dbReference type="ARBA" id="ARBA00022448"/>
    </source>
</evidence>
<proteinExistence type="inferred from homology"/>
<evidence type="ECO:0000256" key="5">
    <source>
        <dbReference type="ARBA" id="ARBA00022989"/>
    </source>
</evidence>
<dbReference type="PROSITE" id="PS50928">
    <property type="entry name" value="ABC_TM1"/>
    <property type="match status" value="1"/>
</dbReference>
<evidence type="ECO:0000256" key="7">
    <source>
        <dbReference type="RuleBase" id="RU363032"/>
    </source>
</evidence>
<feature type="transmembrane region" description="Helical" evidence="7">
    <location>
        <begin position="83"/>
        <end position="103"/>
    </location>
</feature>
<evidence type="ECO:0000313" key="10">
    <source>
        <dbReference type="Proteomes" id="UP000823935"/>
    </source>
</evidence>
<feature type="transmembrane region" description="Helical" evidence="7">
    <location>
        <begin position="115"/>
        <end position="135"/>
    </location>
</feature>
<dbReference type="Pfam" id="PF00528">
    <property type="entry name" value="BPD_transp_1"/>
    <property type="match status" value="1"/>
</dbReference>
<dbReference type="InterPro" id="IPR050901">
    <property type="entry name" value="BP-dep_ABC_trans_perm"/>
</dbReference>
<keyword evidence="4 7" id="KW-0812">Transmembrane</keyword>
<dbReference type="SUPFAM" id="SSF161098">
    <property type="entry name" value="MetI-like"/>
    <property type="match status" value="1"/>
</dbReference>
<reference evidence="9" key="2">
    <citation type="journal article" date="2021" name="PeerJ">
        <title>Extensive microbial diversity within the chicken gut microbiome revealed by metagenomics and culture.</title>
        <authorList>
            <person name="Gilroy R."/>
            <person name="Ravi A."/>
            <person name="Getino M."/>
            <person name="Pursley I."/>
            <person name="Horton D.L."/>
            <person name="Alikhan N.F."/>
            <person name="Baker D."/>
            <person name="Gharbi K."/>
            <person name="Hall N."/>
            <person name="Watson M."/>
            <person name="Adriaenssens E.M."/>
            <person name="Foster-Nyarko E."/>
            <person name="Jarju S."/>
            <person name="Secka A."/>
            <person name="Antonio M."/>
            <person name="Oren A."/>
            <person name="Chaudhuri R.R."/>
            <person name="La Ragione R."/>
            <person name="Hildebrand F."/>
            <person name="Pallen M.J."/>
        </authorList>
    </citation>
    <scope>NUCLEOTIDE SEQUENCE</scope>
    <source>
        <strain evidence="9">CHK190-19873</strain>
    </source>
</reference>
<organism evidence="9 10">
    <name type="scientific">Candidatus Limivivens intestinipullorum</name>
    <dbReference type="NCBI Taxonomy" id="2840858"/>
    <lineage>
        <taxon>Bacteria</taxon>
        <taxon>Bacillati</taxon>
        <taxon>Bacillota</taxon>
        <taxon>Clostridia</taxon>
        <taxon>Lachnospirales</taxon>
        <taxon>Lachnospiraceae</taxon>
        <taxon>Lachnospiraceae incertae sedis</taxon>
        <taxon>Candidatus Limivivens</taxon>
    </lineage>
</organism>
<protein>
    <submittedName>
        <fullName evidence="9">Carbohydrate ABC transporter permease</fullName>
    </submittedName>
</protein>
<keyword evidence="6 7" id="KW-0472">Membrane</keyword>
<accession>A0A9D1ERD1</accession>
<evidence type="ECO:0000259" key="8">
    <source>
        <dbReference type="PROSITE" id="PS50928"/>
    </source>
</evidence>
<dbReference type="PANTHER" id="PTHR32243">
    <property type="entry name" value="MALTOSE TRANSPORT SYSTEM PERMEASE-RELATED"/>
    <property type="match status" value="1"/>
</dbReference>
<sequence length="284" mass="31653">MERRKKGSLARNRMIGNVSSYLIMAVGSCLVILPILWMAITALKTDAEIYQMNGSIIPQEITLTSFLRIWQDYDFVTYFGNSLLVTICAVLISLVASALTGYGATRYEFRGKGTFLSFILMTQMFPSIMLLVPFYKILSIYGLNNSLVGLCVVYISFTIPFCSWMMVGYYRTIPTELDESASIDGATRLQTFFRITLPLVRPGLVSSAIYAFITCWNEYMFAAILLTSDKLKTAAVAIAEMNGYYRIAWNDMMAASMVASVPLIIAFVFMQKSFISGLTAGAVK</sequence>
<dbReference type="InterPro" id="IPR000515">
    <property type="entry name" value="MetI-like"/>
</dbReference>
<evidence type="ECO:0000313" key="9">
    <source>
        <dbReference type="EMBL" id="HIS30789.1"/>
    </source>
</evidence>
<reference evidence="9" key="1">
    <citation type="submission" date="2020-10" db="EMBL/GenBank/DDBJ databases">
        <authorList>
            <person name="Gilroy R."/>
        </authorList>
    </citation>
    <scope>NUCLEOTIDE SEQUENCE</scope>
    <source>
        <strain evidence="9">CHK190-19873</strain>
    </source>
</reference>
<comment type="subcellular location">
    <subcellularLocation>
        <location evidence="1 7">Cell membrane</location>
        <topology evidence="1 7">Multi-pass membrane protein</topology>
    </subcellularLocation>
</comment>
<dbReference type="PANTHER" id="PTHR32243:SF18">
    <property type="entry name" value="INNER MEMBRANE ABC TRANSPORTER PERMEASE PROTEIN YCJP"/>
    <property type="match status" value="1"/>
</dbReference>
<dbReference type="GO" id="GO:0005886">
    <property type="term" value="C:plasma membrane"/>
    <property type="evidence" value="ECO:0007669"/>
    <property type="project" value="UniProtKB-SubCell"/>
</dbReference>
<name>A0A9D1ERD1_9FIRM</name>
<keyword evidence="3" id="KW-1003">Cell membrane</keyword>
<keyword evidence="5 7" id="KW-1133">Transmembrane helix</keyword>
<keyword evidence="2 7" id="KW-0813">Transport</keyword>
<evidence type="ECO:0000256" key="1">
    <source>
        <dbReference type="ARBA" id="ARBA00004651"/>
    </source>
</evidence>
<gene>
    <name evidence="9" type="ORF">IAB44_04450</name>
</gene>
<dbReference type="GO" id="GO:0055085">
    <property type="term" value="P:transmembrane transport"/>
    <property type="evidence" value="ECO:0007669"/>
    <property type="project" value="InterPro"/>
</dbReference>
<evidence type="ECO:0000256" key="3">
    <source>
        <dbReference type="ARBA" id="ARBA00022475"/>
    </source>
</evidence>
<feature type="transmembrane region" description="Helical" evidence="7">
    <location>
        <begin position="147"/>
        <end position="170"/>
    </location>
</feature>
<dbReference type="AlphaFoldDB" id="A0A9D1ERD1"/>
<dbReference type="PROSITE" id="PS51257">
    <property type="entry name" value="PROKAR_LIPOPROTEIN"/>
    <property type="match status" value="1"/>
</dbReference>
<dbReference type="Proteomes" id="UP000823935">
    <property type="component" value="Unassembled WGS sequence"/>
</dbReference>
<evidence type="ECO:0000256" key="6">
    <source>
        <dbReference type="ARBA" id="ARBA00023136"/>
    </source>
</evidence>
<evidence type="ECO:0000256" key="4">
    <source>
        <dbReference type="ARBA" id="ARBA00022692"/>
    </source>
</evidence>
<dbReference type="CDD" id="cd06261">
    <property type="entry name" value="TM_PBP2"/>
    <property type="match status" value="1"/>
</dbReference>
<dbReference type="InterPro" id="IPR035906">
    <property type="entry name" value="MetI-like_sf"/>
</dbReference>
<feature type="transmembrane region" description="Helical" evidence="7">
    <location>
        <begin position="21"/>
        <end position="40"/>
    </location>
</feature>